<dbReference type="EMBL" id="AACNSW010000010">
    <property type="protein sequence ID" value="EAL3776704.1"/>
    <property type="molecule type" value="Genomic_DNA"/>
</dbReference>
<dbReference type="GO" id="GO:0005737">
    <property type="term" value="C:cytoplasm"/>
    <property type="evidence" value="ECO:0007669"/>
    <property type="project" value="UniProtKB-SubCell"/>
</dbReference>
<dbReference type="GO" id="GO:0051224">
    <property type="term" value="P:negative regulation of protein transport"/>
    <property type="evidence" value="ECO:0007669"/>
    <property type="project" value="UniProtKB-UniRule"/>
</dbReference>
<dbReference type="InterPro" id="IPR005623">
    <property type="entry name" value="Chaperone_NapD_NO3_reduct"/>
</dbReference>
<keyword evidence="4" id="KW-1185">Reference proteome</keyword>
<comment type="caution">
    <text evidence="2">The sequence shown here is derived from an EMBL/GenBank/DDBJ whole genome shotgun (WGS) entry which is preliminary data.</text>
</comment>
<evidence type="ECO:0000313" key="4">
    <source>
        <dbReference type="Proteomes" id="UP000535305"/>
    </source>
</evidence>
<organism evidence="2 4">
    <name type="scientific">Campylobacter upsaliensis</name>
    <dbReference type="NCBI Taxonomy" id="28080"/>
    <lineage>
        <taxon>Bacteria</taxon>
        <taxon>Pseudomonadati</taxon>
        <taxon>Campylobacterota</taxon>
        <taxon>Epsilonproteobacteria</taxon>
        <taxon>Campylobacterales</taxon>
        <taxon>Campylobacteraceae</taxon>
        <taxon>Campylobacter</taxon>
    </lineage>
</organism>
<accession>A0A5L4Q8E5</accession>
<dbReference type="RefSeq" id="WP_115632844.1">
    <property type="nucleotide sequence ID" value="NZ_CBCVRH010000027.1"/>
</dbReference>
<dbReference type="Pfam" id="PF03927">
    <property type="entry name" value="NapD"/>
    <property type="match status" value="1"/>
</dbReference>
<dbReference type="EMBL" id="AABVLA010000010">
    <property type="protein sequence ID" value="EAJ1621703.1"/>
    <property type="molecule type" value="Genomic_DNA"/>
</dbReference>
<sequence>MMNLSSVLIVAKEEMIDTLAEGIAKIELCSVELREKDKLIVVIESEDLDSELKAYKKLEALPNLISINMIFSYQDLDEDIQKALNSGAIESIEKNEKAENVVYNGSVFQKMS</sequence>
<evidence type="ECO:0000313" key="3">
    <source>
        <dbReference type="EMBL" id="EAL3776704.1"/>
    </source>
</evidence>
<name>A0A5L4Q8E5_CAMUP</name>
<comment type="function">
    <text evidence="1">Chaperone for NapA, the catalytic subunit of the periplasmic nitrate reductase. It binds directly and specifically to the twin-arginine signal peptide of NapA, preventing premature interaction with the Tat translocase and premature export.</text>
</comment>
<comment type="similarity">
    <text evidence="1">Belongs to the NapD family.</text>
</comment>
<reference evidence="2 4" key="1">
    <citation type="submission" date="2018-06" db="EMBL/GenBank/DDBJ databases">
        <authorList>
            <consortium name="PulseNet: The National Subtyping Network for Foodborne Disease Surveillance"/>
            <person name="Tarr C.L."/>
            <person name="Trees E."/>
            <person name="Katz L.S."/>
            <person name="Carleton-Romer H.A."/>
            <person name="Stroika S."/>
            <person name="Kucerova Z."/>
            <person name="Roache K.F."/>
            <person name="Sabol A.L."/>
            <person name="Besser J."/>
            <person name="Gerner-Smidt P."/>
        </authorList>
    </citation>
    <scope>NUCLEOTIDE SEQUENCE [LARGE SCALE GENOMIC DNA]</scope>
    <source>
        <strain evidence="3">PNUSAC001154</strain>
        <strain evidence="2 4">PNUSAC003104</strain>
    </source>
</reference>
<dbReference type="HAMAP" id="MF_02200">
    <property type="entry name" value="NapD"/>
    <property type="match status" value="1"/>
</dbReference>
<gene>
    <name evidence="1" type="primary">napD</name>
    <name evidence="3" type="ORF">BSY74_04135</name>
    <name evidence="2" type="ORF">CT510_03405</name>
</gene>
<keyword evidence="1" id="KW-0963">Cytoplasm</keyword>
<dbReference type="GO" id="GO:0005048">
    <property type="term" value="F:signal sequence binding"/>
    <property type="evidence" value="ECO:0007669"/>
    <property type="project" value="UniProtKB-UniRule"/>
</dbReference>
<protein>
    <recommendedName>
        <fullName evidence="1">Chaperone NapD</fullName>
    </recommendedName>
    <alternativeName>
        <fullName evidence="1">NapA signal peptide-binding chaperone NapD</fullName>
    </alternativeName>
</protein>
<dbReference type="Gene3D" id="3.30.70.920">
    <property type="match status" value="1"/>
</dbReference>
<dbReference type="GeneID" id="58537499"/>
<proteinExistence type="inferred from homology"/>
<evidence type="ECO:0000256" key="1">
    <source>
        <dbReference type="HAMAP-Rule" id="MF_02200"/>
    </source>
</evidence>
<evidence type="ECO:0000313" key="2">
    <source>
        <dbReference type="EMBL" id="EAJ1621703.1"/>
    </source>
</evidence>
<comment type="subunit">
    <text evidence="1">Interacts with the cytoplasmic NapA precursor.</text>
</comment>
<comment type="subcellular location">
    <subcellularLocation>
        <location evidence="1">Cytoplasm</location>
    </subcellularLocation>
</comment>
<keyword evidence="1" id="KW-0143">Chaperone</keyword>
<dbReference type="AlphaFoldDB" id="A0A5L4Q8E5"/>
<dbReference type="Proteomes" id="UP000535305">
    <property type="component" value="Unassembled WGS sequence"/>
</dbReference>